<feature type="transmembrane region" description="Helical" evidence="1">
    <location>
        <begin position="27"/>
        <end position="45"/>
    </location>
</feature>
<dbReference type="AlphaFoldDB" id="A0A4Q1RG90"/>
<sequence length="382" mass="43200">MWKNRLAYGCLAGILAILLFFSGKSFLLVALLLSLLLIPVFGILIRRDGKSIKIRLEKEKPVAAAIYSKGALRVADRVQIELKVKNEMFDRSECLQFLLPLKGKEQTFSLPVELRLCGQTRFECTRVWVMDLLGLFRIPLKAGQTFYTVLYPPKMRVQMERIAGTVGSSQTDGFLQNRKGNDPSEMFELREYAPGDDIRAIHWKLTSKTDDLVIRQASDPSHHTLLLLPDYGLDQLNRPDGEAEMNTVIAVGVEAARELLKKGRGFCLAIPTRNGLQLYEIQNEKEFSRILPQWLSIPVQAIGGTGLEYFQMQHLEQYFNRLVVLSCGDYEKGVRGLEQKIGITVIQSLAKKGLSYTSLKQNGMLIEIPAGEKQEETYRILC</sequence>
<reference evidence="3 4" key="1">
    <citation type="submission" date="2019-01" db="EMBL/GenBank/DDBJ databases">
        <title>Blautia sp. nov. KGMB01111 isolated human feces.</title>
        <authorList>
            <person name="Park J.-E."/>
            <person name="Kim J.-S."/>
            <person name="Park S.-H."/>
        </authorList>
    </citation>
    <scope>NUCLEOTIDE SEQUENCE [LARGE SCALE GENOMIC DNA]</scope>
    <source>
        <strain evidence="3 4">KGMB01111</strain>
    </source>
</reference>
<gene>
    <name evidence="3" type="ORF">ETP43_05100</name>
</gene>
<proteinExistence type="predicted"/>
<dbReference type="OrthoDB" id="9778037at2"/>
<dbReference type="Pfam" id="PF01882">
    <property type="entry name" value="DUF58"/>
    <property type="match status" value="1"/>
</dbReference>
<evidence type="ECO:0000313" key="4">
    <source>
        <dbReference type="Proteomes" id="UP000290106"/>
    </source>
</evidence>
<keyword evidence="4" id="KW-1185">Reference proteome</keyword>
<dbReference type="EMBL" id="SDKC01000001">
    <property type="protein sequence ID" value="RXS74646.1"/>
    <property type="molecule type" value="Genomic_DNA"/>
</dbReference>
<keyword evidence="1" id="KW-0812">Transmembrane</keyword>
<feature type="transmembrane region" description="Helical" evidence="1">
    <location>
        <begin position="5"/>
        <end position="21"/>
    </location>
</feature>
<keyword evidence="1" id="KW-1133">Transmembrane helix</keyword>
<organism evidence="3 4">
    <name type="scientific">Blautia faecicola</name>
    <dbReference type="NCBI Taxonomy" id="2509240"/>
    <lineage>
        <taxon>Bacteria</taxon>
        <taxon>Bacillati</taxon>
        <taxon>Bacillota</taxon>
        <taxon>Clostridia</taxon>
        <taxon>Lachnospirales</taxon>
        <taxon>Lachnospiraceae</taxon>
        <taxon>Blautia</taxon>
    </lineage>
</organism>
<dbReference type="PANTHER" id="PTHR34351">
    <property type="entry name" value="SLR1927 PROTEIN-RELATED"/>
    <property type="match status" value="1"/>
</dbReference>
<dbReference type="Proteomes" id="UP000290106">
    <property type="component" value="Unassembled WGS sequence"/>
</dbReference>
<comment type="caution">
    <text evidence="3">The sequence shown here is derived from an EMBL/GenBank/DDBJ whole genome shotgun (WGS) entry which is preliminary data.</text>
</comment>
<protein>
    <submittedName>
        <fullName evidence="3">DUF58 domain-containing protein</fullName>
    </submittedName>
</protein>
<evidence type="ECO:0000313" key="3">
    <source>
        <dbReference type="EMBL" id="RXS74646.1"/>
    </source>
</evidence>
<dbReference type="InterPro" id="IPR002881">
    <property type="entry name" value="DUF58"/>
</dbReference>
<keyword evidence="1" id="KW-0472">Membrane</keyword>
<dbReference type="PANTHER" id="PTHR34351:SF2">
    <property type="entry name" value="DUF58 DOMAIN-CONTAINING PROTEIN"/>
    <property type="match status" value="1"/>
</dbReference>
<accession>A0A4Q1RG90</accession>
<evidence type="ECO:0000256" key="1">
    <source>
        <dbReference type="SAM" id="Phobius"/>
    </source>
</evidence>
<feature type="domain" description="DUF58" evidence="2">
    <location>
        <begin position="188"/>
        <end position="268"/>
    </location>
</feature>
<name>A0A4Q1RG90_9FIRM</name>
<evidence type="ECO:0000259" key="2">
    <source>
        <dbReference type="Pfam" id="PF01882"/>
    </source>
</evidence>
<dbReference type="RefSeq" id="WP_129257256.1">
    <property type="nucleotide sequence ID" value="NZ_SDKC01000001.1"/>
</dbReference>